<feature type="domain" description="SusD-like N-terminal" evidence="7">
    <location>
        <begin position="96"/>
        <end position="262"/>
    </location>
</feature>
<comment type="subcellular location">
    <subcellularLocation>
        <location evidence="1">Cell outer membrane</location>
    </subcellularLocation>
</comment>
<evidence type="ECO:0000259" key="6">
    <source>
        <dbReference type="Pfam" id="PF07980"/>
    </source>
</evidence>
<accession>A0A512ASN6</accession>
<name>A0A512ASN6_9BACT</name>
<keyword evidence="3" id="KW-0732">Signal</keyword>
<dbReference type="Gene3D" id="1.25.40.390">
    <property type="match status" value="1"/>
</dbReference>
<organism evidence="8 9">
    <name type="scientific">Adhaeribacter aerolatus</name>
    <dbReference type="NCBI Taxonomy" id="670289"/>
    <lineage>
        <taxon>Bacteria</taxon>
        <taxon>Pseudomonadati</taxon>
        <taxon>Bacteroidota</taxon>
        <taxon>Cytophagia</taxon>
        <taxon>Cytophagales</taxon>
        <taxon>Hymenobacteraceae</taxon>
        <taxon>Adhaeribacter</taxon>
    </lineage>
</organism>
<keyword evidence="4" id="KW-0472">Membrane</keyword>
<evidence type="ECO:0008006" key="10">
    <source>
        <dbReference type="Google" id="ProtNLM"/>
    </source>
</evidence>
<dbReference type="SUPFAM" id="SSF48452">
    <property type="entry name" value="TPR-like"/>
    <property type="match status" value="1"/>
</dbReference>
<proteinExistence type="inferred from homology"/>
<keyword evidence="9" id="KW-1185">Reference proteome</keyword>
<evidence type="ECO:0000256" key="3">
    <source>
        <dbReference type="ARBA" id="ARBA00022729"/>
    </source>
</evidence>
<evidence type="ECO:0000256" key="5">
    <source>
        <dbReference type="ARBA" id="ARBA00023237"/>
    </source>
</evidence>
<evidence type="ECO:0000313" key="9">
    <source>
        <dbReference type="Proteomes" id="UP000321532"/>
    </source>
</evidence>
<dbReference type="Pfam" id="PF14322">
    <property type="entry name" value="SusD-like_3"/>
    <property type="match status" value="1"/>
</dbReference>
<evidence type="ECO:0000256" key="4">
    <source>
        <dbReference type="ARBA" id="ARBA00023136"/>
    </source>
</evidence>
<comment type="caution">
    <text evidence="8">The sequence shown here is derived from an EMBL/GenBank/DDBJ whole genome shotgun (WGS) entry which is preliminary data.</text>
</comment>
<dbReference type="InterPro" id="IPR011990">
    <property type="entry name" value="TPR-like_helical_dom_sf"/>
</dbReference>
<dbReference type="RefSeq" id="WP_246150726.1">
    <property type="nucleotide sequence ID" value="NZ_BJYS01000001.1"/>
</dbReference>
<feature type="domain" description="RagB/SusD" evidence="6">
    <location>
        <begin position="374"/>
        <end position="543"/>
    </location>
</feature>
<evidence type="ECO:0000256" key="1">
    <source>
        <dbReference type="ARBA" id="ARBA00004442"/>
    </source>
</evidence>
<dbReference type="AlphaFoldDB" id="A0A512ASN6"/>
<dbReference type="GO" id="GO:0009279">
    <property type="term" value="C:cell outer membrane"/>
    <property type="evidence" value="ECO:0007669"/>
    <property type="project" value="UniProtKB-SubCell"/>
</dbReference>
<reference evidence="8 9" key="1">
    <citation type="submission" date="2019-07" db="EMBL/GenBank/DDBJ databases">
        <title>Whole genome shotgun sequence of Adhaeribacter aerolatus NBRC 106133.</title>
        <authorList>
            <person name="Hosoyama A."/>
            <person name="Uohara A."/>
            <person name="Ohji S."/>
            <person name="Ichikawa N."/>
        </authorList>
    </citation>
    <scope>NUCLEOTIDE SEQUENCE [LARGE SCALE GENOMIC DNA]</scope>
    <source>
        <strain evidence="8 9">NBRC 106133</strain>
    </source>
</reference>
<evidence type="ECO:0000259" key="7">
    <source>
        <dbReference type="Pfam" id="PF14322"/>
    </source>
</evidence>
<dbReference type="EMBL" id="BJYS01000001">
    <property type="protein sequence ID" value="GEO02723.1"/>
    <property type="molecule type" value="Genomic_DNA"/>
</dbReference>
<dbReference type="PROSITE" id="PS51257">
    <property type="entry name" value="PROKAR_LIPOPROTEIN"/>
    <property type="match status" value="1"/>
</dbReference>
<evidence type="ECO:0000313" key="8">
    <source>
        <dbReference type="EMBL" id="GEO02723.1"/>
    </source>
</evidence>
<dbReference type="InterPro" id="IPR012944">
    <property type="entry name" value="SusD_RagB_dom"/>
</dbReference>
<gene>
    <name evidence="8" type="ORF">AAE02nite_03870</name>
</gene>
<dbReference type="InterPro" id="IPR033985">
    <property type="entry name" value="SusD-like_N"/>
</dbReference>
<comment type="similarity">
    <text evidence="2">Belongs to the SusD family.</text>
</comment>
<evidence type="ECO:0000256" key="2">
    <source>
        <dbReference type="ARBA" id="ARBA00006275"/>
    </source>
</evidence>
<dbReference type="Pfam" id="PF07980">
    <property type="entry name" value="SusD_RagB"/>
    <property type="match status" value="1"/>
</dbReference>
<protein>
    <recommendedName>
        <fullName evidence="10">Starch-binding protein</fullName>
    </recommendedName>
</protein>
<dbReference type="Proteomes" id="UP000321532">
    <property type="component" value="Unassembled WGS sequence"/>
</dbReference>
<dbReference type="CDD" id="cd08977">
    <property type="entry name" value="SusD"/>
    <property type="match status" value="1"/>
</dbReference>
<sequence length="543" mass="58865">MKNINILKSKAKRVITIPALTLSLLMATSCDKEVLELTPADRITELAAFENAARVELAVAGVYDAAQSGFYLGSFVNNRGYPFGAASVEQGDVRGEDMFNHEAFYALTYENNYSPATANNQHMWETLYALINRANVVLEALPAAATSKIITEAQLKEYQGELLFLRALSHHELLVHFARPYDHTADASHPGVPYRTSAINTGARVDEAQAQGRNTVKECYDKMLEDLNTAEGNLPATRTNAALKLTRATKGAAIALKTRVLLHKKDYAGVITEGNKLVPTAAPFVSPVGSYTLTATPDGPFTTAGNKGNSESIFSIDNTTGDTPGVNGALPSMYAPTGRFLVAVSPIIYNATFWPADDTRRTLLTAKGAGTGFYYTTKYKDVATLTDNTPIIRYAEVLLNLSEAIARTSPLNPRALALLNAVRGRATAPYTLVTMVDNNTLIQAIVNERRIEFLAEGRRWADIHRLAVEGKYVYKGIPQKVGPKTAVTTADYNAASGVVRPAILGVPAIPYDNDPNSFKFVWPFPSTEVSSNPVLAGQQNPGW</sequence>
<keyword evidence="5" id="KW-0998">Cell outer membrane</keyword>